<dbReference type="RefSeq" id="WP_006913927.1">
    <property type="nucleotide sequence ID" value="NZ_AFNV02000036.1"/>
</dbReference>
<dbReference type="InterPro" id="IPR004528">
    <property type="entry name" value="KdsB"/>
</dbReference>
<dbReference type="UniPathway" id="UPA00358">
    <property type="reaction ID" value="UER00476"/>
</dbReference>
<evidence type="ECO:0000256" key="2">
    <source>
        <dbReference type="ARBA" id="ARBA00022679"/>
    </source>
</evidence>
<dbReference type="GO" id="GO:0016020">
    <property type="term" value="C:membrane"/>
    <property type="evidence" value="ECO:0007669"/>
    <property type="project" value="UniProtKB-SubCell"/>
</dbReference>
<dbReference type="NCBIfam" id="NF009905">
    <property type="entry name" value="PRK13368.1"/>
    <property type="match status" value="1"/>
</dbReference>
<evidence type="ECO:0000256" key="5">
    <source>
        <dbReference type="HAMAP-Rule" id="MF_00057"/>
    </source>
</evidence>
<dbReference type="SUPFAM" id="SSF53448">
    <property type="entry name" value="Nucleotide-diphospho-sugar transferases"/>
    <property type="match status" value="1"/>
</dbReference>
<dbReference type="PANTHER" id="PTHR42866">
    <property type="entry name" value="3-DEOXY-MANNO-OCTULOSONATE CYTIDYLYLTRANSFERASE"/>
    <property type="match status" value="1"/>
</dbReference>
<dbReference type="NCBIfam" id="TIGR00466">
    <property type="entry name" value="kdsB"/>
    <property type="match status" value="1"/>
</dbReference>
<accession>U2EHG2</accession>
<comment type="caution">
    <text evidence="6">The sequence shown here is derived from an EMBL/GenBank/DDBJ whole genome shotgun (WGS) entry which is preliminary data.</text>
</comment>
<organism evidence="6 7">
    <name type="scientific">Salinisphaera shabanensis E1L3A</name>
    <dbReference type="NCBI Taxonomy" id="1033802"/>
    <lineage>
        <taxon>Bacteria</taxon>
        <taxon>Pseudomonadati</taxon>
        <taxon>Pseudomonadota</taxon>
        <taxon>Gammaproteobacteria</taxon>
        <taxon>Salinisphaerales</taxon>
        <taxon>Salinisphaeraceae</taxon>
        <taxon>Salinisphaera</taxon>
    </lineage>
</organism>
<dbReference type="CDD" id="cd02517">
    <property type="entry name" value="CMP-KDO-Synthetase"/>
    <property type="match status" value="1"/>
</dbReference>
<dbReference type="STRING" id="1033802.SSPSH_003673"/>
<dbReference type="OrthoDB" id="9815559at2"/>
<dbReference type="NCBIfam" id="NF003950">
    <property type="entry name" value="PRK05450.1-3"/>
    <property type="match status" value="1"/>
</dbReference>
<reference evidence="6 7" key="2">
    <citation type="journal article" date="2013" name="PLoS ONE">
        <title>INDIGO - INtegrated Data Warehouse of MIcrobial GenOmes with Examples from the Red Sea Extremophiles.</title>
        <authorList>
            <person name="Alam I."/>
            <person name="Antunes A."/>
            <person name="Kamau A.A."/>
            <person name="Ba Alawi W."/>
            <person name="Kalkatawi M."/>
            <person name="Stingl U."/>
            <person name="Bajic V.B."/>
        </authorList>
    </citation>
    <scope>NUCLEOTIDE SEQUENCE [LARGE SCALE GENOMIC DNA]</scope>
    <source>
        <strain evidence="6 7">E1L3A</strain>
    </source>
</reference>
<comment type="catalytic activity">
    <reaction evidence="5">
        <text>3-deoxy-alpha-D-manno-oct-2-ulosonate + CTP = CMP-3-deoxy-beta-D-manno-octulosonate + diphosphate</text>
        <dbReference type="Rhea" id="RHEA:23448"/>
        <dbReference type="ChEBI" id="CHEBI:33019"/>
        <dbReference type="ChEBI" id="CHEBI:37563"/>
        <dbReference type="ChEBI" id="CHEBI:85986"/>
        <dbReference type="ChEBI" id="CHEBI:85987"/>
        <dbReference type="EC" id="2.7.7.38"/>
    </reaction>
</comment>
<comment type="subcellular location">
    <subcellularLocation>
        <location evidence="5">Cytoplasm</location>
    </subcellularLocation>
    <subcellularLocation>
        <location evidence="1">Membrane</location>
    </subcellularLocation>
</comment>
<evidence type="ECO:0000256" key="1">
    <source>
        <dbReference type="ARBA" id="ARBA00004370"/>
    </source>
</evidence>
<dbReference type="GO" id="GO:0005829">
    <property type="term" value="C:cytosol"/>
    <property type="evidence" value="ECO:0007669"/>
    <property type="project" value="TreeGrafter"/>
</dbReference>
<keyword evidence="4 5" id="KW-0448">Lipopolysaccharide biosynthesis</keyword>
<evidence type="ECO:0000256" key="3">
    <source>
        <dbReference type="ARBA" id="ARBA00022695"/>
    </source>
</evidence>
<dbReference type="GO" id="GO:0033468">
    <property type="term" value="P:CMP-keto-3-deoxy-D-manno-octulosonic acid biosynthetic process"/>
    <property type="evidence" value="ECO:0007669"/>
    <property type="project" value="UniProtKB-UniRule"/>
</dbReference>
<protein>
    <recommendedName>
        <fullName evidence="5">3-deoxy-manno-octulosonate cytidylyltransferase</fullName>
        <ecNumber evidence="5">2.7.7.38</ecNumber>
    </recommendedName>
    <alternativeName>
        <fullName evidence="5">CMP-2-keto-3-deoxyoctulosonic acid synthase</fullName>
        <shortName evidence="5">CKS</shortName>
        <shortName evidence="5">CMP-KDO synthase</shortName>
    </alternativeName>
</protein>
<evidence type="ECO:0000256" key="4">
    <source>
        <dbReference type="ARBA" id="ARBA00022985"/>
    </source>
</evidence>
<keyword evidence="7" id="KW-1185">Reference proteome</keyword>
<dbReference type="Gene3D" id="3.90.550.10">
    <property type="entry name" value="Spore Coat Polysaccharide Biosynthesis Protein SpsA, Chain A"/>
    <property type="match status" value="1"/>
</dbReference>
<dbReference type="GO" id="GO:0008690">
    <property type="term" value="F:3-deoxy-manno-octulosonate cytidylyltransferase activity"/>
    <property type="evidence" value="ECO:0007669"/>
    <property type="project" value="UniProtKB-UniRule"/>
</dbReference>
<dbReference type="eggNOG" id="COG1212">
    <property type="taxonomic scope" value="Bacteria"/>
</dbReference>
<dbReference type="EC" id="2.7.7.38" evidence="5"/>
<keyword evidence="2 5" id="KW-0808">Transferase</keyword>
<comment type="pathway">
    <text evidence="5">Nucleotide-sugar biosynthesis; CMP-3-deoxy-D-manno-octulosonate biosynthesis; CMP-3-deoxy-D-manno-octulosonate from 3-deoxy-D-manno-octulosonate and CTP: step 1/1.</text>
</comment>
<name>U2EHG2_9GAMM</name>
<evidence type="ECO:0000313" key="6">
    <source>
        <dbReference type="EMBL" id="ERJ17515.1"/>
    </source>
</evidence>
<dbReference type="GO" id="GO:0009103">
    <property type="term" value="P:lipopolysaccharide biosynthetic process"/>
    <property type="evidence" value="ECO:0007669"/>
    <property type="project" value="UniProtKB-UniRule"/>
</dbReference>
<sequence length="255" mass="26832">MDFVVIIPARLASTRLPNKVLHAIAGEPMLAHVCRAARASGATEVIVATDSDAVAKAAEVAGASVAMTRADHSCGTDRIAEVAAQRNWPDDAIVVNVQADEPLMPPQLIDQVAKALENDTGAAIATACTPLSDREAFNNPNIVKVVSTANGRALYFSRAPIPFHRDSANADFEGRAFRHLGIYAYRAAALKQFSAAPPGALERIESLEQLRAYELNLPIALVEALAVPGPGVDTPDDIAIVEALMASKTSSESAS</sequence>
<comment type="similarity">
    <text evidence="5">Belongs to the KdsB family.</text>
</comment>
<dbReference type="FunFam" id="3.90.550.10:FF:000011">
    <property type="entry name" value="3-deoxy-manno-octulosonate cytidylyltransferase"/>
    <property type="match status" value="1"/>
</dbReference>
<dbReference type="InterPro" id="IPR029044">
    <property type="entry name" value="Nucleotide-diphossugar_trans"/>
</dbReference>
<comment type="function">
    <text evidence="5">Activates KDO (a required 8-carbon sugar) for incorporation into bacterial lipopolysaccharide in Gram-negative bacteria.</text>
</comment>
<dbReference type="Pfam" id="PF02348">
    <property type="entry name" value="CTP_transf_3"/>
    <property type="match status" value="1"/>
</dbReference>
<dbReference type="AlphaFoldDB" id="U2EHG2"/>
<dbReference type="Proteomes" id="UP000006242">
    <property type="component" value="Unassembled WGS sequence"/>
</dbReference>
<proteinExistence type="inferred from homology"/>
<reference evidence="6 7" key="1">
    <citation type="journal article" date="2011" name="J. Bacteriol.">
        <title>Genome sequence of Salinisphaera shabanensis, a gammaproteobacterium from the harsh, variable environment of the brine-seawater interface of the Shaban Deep in the Red Sea.</title>
        <authorList>
            <person name="Antunes A."/>
            <person name="Alam I."/>
            <person name="Bajic V.B."/>
            <person name="Stingl U."/>
        </authorList>
    </citation>
    <scope>NUCLEOTIDE SEQUENCE [LARGE SCALE GENOMIC DNA]</scope>
    <source>
        <strain evidence="6 7">E1L3A</strain>
    </source>
</reference>
<evidence type="ECO:0000313" key="7">
    <source>
        <dbReference type="Proteomes" id="UP000006242"/>
    </source>
</evidence>
<keyword evidence="3 5" id="KW-0548">Nucleotidyltransferase</keyword>
<keyword evidence="5" id="KW-0963">Cytoplasm</keyword>
<dbReference type="InterPro" id="IPR003329">
    <property type="entry name" value="Cytidylyl_trans"/>
</dbReference>
<dbReference type="HAMAP" id="MF_00057">
    <property type="entry name" value="KdsB"/>
    <property type="match status" value="1"/>
</dbReference>
<dbReference type="EMBL" id="AFNV02000036">
    <property type="protein sequence ID" value="ERJ17515.1"/>
    <property type="molecule type" value="Genomic_DNA"/>
</dbReference>
<dbReference type="NCBIfam" id="NF003952">
    <property type="entry name" value="PRK05450.1-5"/>
    <property type="match status" value="1"/>
</dbReference>
<dbReference type="PANTHER" id="PTHR42866:SF2">
    <property type="entry name" value="3-DEOXY-MANNO-OCTULOSONATE CYTIDYLYLTRANSFERASE, MITOCHONDRIAL"/>
    <property type="match status" value="1"/>
</dbReference>
<gene>
    <name evidence="5 6" type="primary">kdsB</name>
    <name evidence="6" type="ORF">SSPSH_003673</name>
</gene>